<comment type="caution">
    <text evidence="1">The sequence shown here is derived from an EMBL/GenBank/DDBJ whole genome shotgun (WGS) entry which is preliminary data.</text>
</comment>
<dbReference type="Proteomes" id="UP000318833">
    <property type="component" value="Unassembled WGS sequence"/>
</dbReference>
<dbReference type="RefSeq" id="WP_143918184.1">
    <property type="nucleotide sequence ID" value="NZ_CANMIK010000072.1"/>
</dbReference>
<dbReference type="EMBL" id="VLNR01000064">
    <property type="protein sequence ID" value="TSE05258.1"/>
    <property type="molecule type" value="Genomic_DNA"/>
</dbReference>
<accession>A0A554VE25</accession>
<sequence length="377" mass="39803">MTKITYDNKVGVKPKTVRKNQVWDDDMNEIKAVVNQNDDNALYQGVNTLKKSTKIQVTPDFAVNINDGKATSLIVGDELIQINGNIRIIPDGLIPMPGNALVYTNADGTIGQAAMTGGMSAYQESFLATDAQTKITLSRNIESAILILSVAGVSLSPSVDYTVLNNEISFSTPLEVGENVLVTYFLNSGTGSGGSGGADTNITYNVDTRQISSSTGTGFVFPLSNKDNAGLMPNGFYEEYTFFGSLLDVGGGATYTIGGSNEGRAIRIGKKVSFTMILTGINTVGTPSSQLQIEGFPETSVINEVPDQAGIDVTIFSGSNINFYSLSGNMSNVFPGGGSKRRVGLVGQTSFDNSISLISGVTFTNGVIGLSGFYFIP</sequence>
<gene>
    <name evidence="1" type="ORF">FOF46_23635</name>
</gene>
<protein>
    <submittedName>
        <fullName evidence="1">Uncharacterized protein</fullName>
    </submittedName>
</protein>
<dbReference type="AlphaFoldDB" id="A0A554VE25"/>
<organism evidence="1 2">
    <name type="scientific">Aquimarina algiphila</name>
    <dbReference type="NCBI Taxonomy" id="2047982"/>
    <lineage>
        <taxon>Bacteria</taxon>
        <taxon>Pseudomonadati</taxon>
        <taxon>Bacteroidota</taxon>
        <taxon>Flavobacteriia</taxon>
        <taxon>Flavobacteriales</taxon>
        <taxon>Flavobacteriaceae</taxon>
        <taxon>Aquimarina</taxon>
    </lineage>
</organism>
<evidence type="ECO:0000313" key="1">
    <source>
        <dbReference type="EMBL" id="TSE05258.1"/>
    </source>
</evidence>
<reference evidence="1 2" key="1">
    <citation type="submission" date="2019-07" db="EMBL/GenBank/DDBJ databases">
        <title>The draft genome sequence of Aquimarina algiphila M91.</title>
        <authorList>
            <person name="Meng X."/>
        </authorList>
    </citation>
    <scope>NUCLEOTIDE SEQUENCE [LARGE SCALE GENOMIC DNA]</scope>
    <source>
        <strain evidence="1 2">M91</strain>
    </source>
</reference>
<dbReference type="OrthoDB" id="9765957at2"/>
<proteinExistence type="predicted"/>
<evidence type="ECO:0000313" key="2">
    <source>
        <dbReference type="Proteomes" id="UP000318833"/>
    </source>
</evidence>
<name>A0A554VE25_9FLAO</name>
<keyword evidence="2" id="KW-1185">Reference proteome</keyword>